<keyword evidence="6" id="KW-1185">Reference proteome</keyword>
<accession>A0A1M4T098</accession>
<reference evidence="5" key="1">
    <citation type="submission" date="2016-11" db="EMBL/GenBank/DDBJ databases">
        <authorList>
            <person name="Varghese N."/>
            <person name="Submissions S."/>
        </authorList>
    </citation>
    <scope>NUCLEOTIDE SEQUENCE [LARGE SCALE GENOMIC DNA]</scope>
    <source>
        <strain evidence="5">DSM 16785</strain>
    </source>
</reference>
<keyword evidence="2" id="KW-0378">Hydrolase</keyword>
<dbReference type="SUPFAM" id="SSF51556">
    <property type="entry name" value="Metallo-dependent hydrolases"/>
    <property type="match status" value="1"/>
</dbReference>
<dbReference type="CDD" id="cd01298">
    <property type="entry name" value="ATZ_TRZ_like"/>
    <property type="match status" value="1"/>
</dbReference>
<dbReference type="PANTHER" id="PTHR43794">
    <property type="entry name" value="AMINOHYDROLASE SSNA-RELATED"/>
    <property type="match status" value="1"/>
</dbReference>
<feature type="domain" description="Amidohydrolase-related" evidence="4">
    <location>
        <begin position="55"/>
        <end position="411"/>
    </location>
</feature>
<dbReference type="Gene3D" id="3.20.20.140">
    <property type="entry name" value="Metal-dependent hydrolases"/>
    <property type="match status" value="1"/>
</dbReference>
<dbReference type="STRING" id="1122195.SAMN02745164_00321"/>
<evidence type="ECO:0000256" key="2">
    <source>
        <dbReference type="ARBA" id="ARBA00022801"/>
    </source>
</evidence>
<evidence type="ECO:0000256" key="3">
    <source>
        <dbReference type="ARBA" id="ARBA00022833"/>
    </source>
</evidence>
<dbReference type="NCBIfam" id="NF006055">
    <property type="entry name" value="PRK08203.1"/>
    <property type="match status" value="1"/>
</dbReference>
<dbReference type="GO" id="GO:0046872">
    <property type="term" value="F:metal ion binding"/>
    <property type="evidence" value="ECO:0007669"/>
    <property type="project" value="UniProtKB-KW"/>
</dbReference>
<dbReference type="PANTHER" id="PTHR43794:SF11">
    <property type="entry name" value="AMIDOHYDROLASE-RELATED DOMAIN-CONTAINING PROTEIN"/>
    <property type="match status" value="1"/>
</dbReference>
<dbReference type="Proteomes" id="UP000184334">
    <property type="component" value="Unassembled WGS sequence"/>
</dbReference>
<comment type="caution">
    <text evidence="5">The sequence shown here is derived from an EMBL/GenBank/DDBJ whole genome shotgun (WGS) entry which is preliminary data.</text>
</comment>
<evidence type="ECO:0000313" key="5">
    <source>
        <dbReference type="EMBL" id="SHE37873.1"/>
    </source>
</evidence>
<name>A0A1M4T098_MARH1</name>
<gene>
    <name evidence="5" type="ORF">SAMN02745164_00321</name>
</gene>
<organism evidence="5 6">
    <name type="scientific">Marinitoga hydrogenitolerans (strain DSM 16785 / JCM 12826 / AT1271)</name>
    <dbReference type="NCBI Taxonomy" id="1122195"/>
    <lineage>
        <taxon>Bacteria</taxon>
        <taxon>Thermotogati</taxon>
        <taxon>Thermotogota</taxon>
        <taxon>Thermotogae</taxon>
        <taxon>Petrotogales</taxon>
        <taxon>Petrotogaceae</taxon>
        <taxon>Marinitoga</taxon>
    </lineage>
</organism>
<dbReference type="GO" id="GO:0019239">
    <property type="term" value="F:deaminase activity"/>
    <property type="evidence" value="ECO:0007669"/>
    <property type="project" value="UniProtKB-ARBA"/>
</dbReference>
<dbReference type="OrthoDB" id="9807210at2"/>
<dbReference type="RefSeq" id="WP_072862751.1">
    <property type="nucleotide sequence ID" value="NZ_FQUI01000003.1"/>
</dbReference>
<sequence length="451" mass="50959">MRKLFKNISYLATFDDKNSEFENAYIYVEDNVIKDIGIGDTEIEVDEIIDCKNMMIMPGFVNTHHHLYQSLTRNVKGAQNAKLFDWLVFLYERWKFIDKEGFYISSIIANYEMMKTGVTTTTDHLYLYPYGLNEAIDAEIEGAIKTGIRFHPTRGSMSMSKKDGGLPPDSVVQTEEEIIKESIRVIEKYHNPEKYSMLRIALAPCSPFSVTADLMKETVKIAEKYDVLIHTHVAETLDEEEYCLERFGKRPVDYMEELGWLNPRAWFAHLVWLNDSDIEKLAKNDVGMAHCPSSNMRLGSGIAPVTKMKDKIRIGIAVDGSASNDTNNMISEIRNALLLQRVKYGADALTVREALKMGTMGGARVLRMDDYIGSLEIGKAADFIGFDLNRLEFAGGLDDPLGAVLMCDGKQVDLSVINGEIRIKDGKILDEELPKLIEKHNEISKKVINSL</sequence>
<evidence type="ECO:0000259" key="4">
    <source>
        <dbReference type="Pfam" id="PF01979"/>
    </source>
</evidence>
<proteinExistence type="predicted"/>
<keyword evidence="3" id="KW-0862">Zinc</keyword>
<dbReference type="SUPFAM" id="SSF51338">
    <property type="entry name" value="Composite domain of metallo-dependent hydrolases"/>
    <property type="match status" value="1"/>
</dbReference>
<dbReference type="InterPro" id="IPR050287">
    <property type="entry name" value="MTA/SAH_deaminase"/>
</dbReference>
<dbReference type="FunFam" id="3.20.20.140:FF:000014">
    <property type="entry name" value="5-methylthioadenosine/S-adenosylhomocysteine deaminase"/>
    <property type="match status" value="1"/>
</dbReference>
<dbReference type="InterPro" id="IPR011059">
    <property type="entry name" value="Metal-dep_hydrolase_composite"/>
</dbReference>
<dbReference type="Pfam" id="PF01979">
    <property type="entry name" value="Amidohydro_1"/>
    <property type="match status" value="1"/>
</dbReference>
<dbReference type="InterPro" id="IPR032466">
    <property type="entry name" value="Metal_Hydrolase"/>
</dbReference>
<dbReference type="InterPro" id="IPR006680">
    <property type="entry name" value="Amidohydro-rel"/>
</dbReference>
<dbReference type="GO" id="GO:0016814">
    <property type="term" value="F:hydrolase activity, acting on carbon-nitrogen (but not peptide) bonds, in cyclic amidines"/>
    <property type="evidence" value="ECO:0007669"/>
    <property type="project" value="UniProtKB-ARBA"/>
</dbReference>
<evidence type="ECO:0000256" key="1">
    <source>
        <dbReference type="ARBA" id="ARBA00022723"/>
    </source>
</evidence>
<dbReference type="Gene3D" id="2.30.40.10">
    <property type="entry name" value="Urease, subunit C, domain 1"/>
    <property type="match status" value="1"/>
</dbReference>
<keyword evidence="1" id="KW-0479">Metal-binding</keyword>
<protein>
    <submittedName>
        <fullName evidence="5">Cytosine/adenosine deaminase</fullName>
    </submittedName>
</protein>
<evidence type="ECO:0000313" key="6">
    <source>
        <dbReference type="Proteomes" id="UP000184334"/>
    </source>
</evidence>
<dbReference type="AlphaFoldDB" id="A0A1M4T098"/>
<dbReference type="EMBL" id="FQUI01000003">
    <property type="protein sequence ID" value="SHE37873.1"/>
    <property type="molecule type" value="Genomic_DNA"/>
</dbReference>